<dbReference type="Gene3D" id="3.10.450.60">
    <property type="match status" value="1"/>
</dbReference>
<feature type="binding site" evidence="5">
    <location>
        <position position="261"/>
    </location>
    <ligand>
        <name>Fe cation</name>
        <dbReference type="ChEBI" id="CHEBI:24875"/>
        <note>catalytic</note>
    </ligand>
</feature>
<dbReference type="InterPro" id="IPR001885">
    <property type="entry name" value="LipOase_mml"/>
</dbReference>
<dbReference type="GO" id="GO:0005506">
    <property type="term" value="F:iron ion binding"/>
    <property type="evidence" value="ECO:0007669"/>
    <property type="project" value="InterPro"/>
</dbReference>
<dbReference type="OrthoDB" id="5947901at2759"/>
<dbReference type="InterPro" id="IPR036226">
    <property type="entry name" value="LipOase_C_sf"/>
</dbReference>
<dbReference type="Gene3D" id="1.20.245.10">
    <property type="entry name" value="Lipoxygenase-1, Domain 5"/>
    <property type="match status" value="1"/>
</dbReference>
<evidence type="ECO:0000313" key="7">
    <source>
        <dbReference type="EMBL" id="CBY10064.1"/>
    </source>
</evidence>
<protein>
    <recommendedName>
        <fullName evidence="6">Lipoxygenase domain-containing protein</fullName>
    </recommendedName>
</protein>
<accession>E4XHB6</accession>
<name>E4XHB6_OIKDI</name>
<dbReference type="GO" id="GO:0034440">
    <property type="term" value="P:lipid oxidation"/>
    <property type="evidence" value="ECO:0007669"/>
    <property type="project" value="InterPro"/>
</dbReference>
<keyword evidence="5" id="KW-0408">Iron</keyword>
<feature type="domain" description="Lipoxygenase" evidence="6">
    <location>
        <begin position="1"/>
        <end position="384"/>
    </location>
</feature>
<dbReference type="InParanoid" id="E4XHB6"/>
<organism evidence="7">
    <name type="scientific">Oikopleura dioica</name>
    <name type="common">Tunicate</name>
    <dbReference type="NCBI Taxonomy" id="34765"/>
    <lineage>
        <taxon>Eukaryota</taxon>
        <taxon>Metazoa</taxon>
        <taxon>Chordata</taxon>
        <taxon>Tunicata</taxon>
        <taxon>Appendicularia</taxon>
        <taxon>Copelata</taxon>
        <taxon>Oikopleuridae</taxon>
        <taxon>Oikopleura</taxon>
    </lineage>
</organism>
<evidence type="ECO:0000256" key="5">
    <source>
        <dbReference type="PIRSR" id="PIRSR601885-1"/>
    </source>
</evidence>
<evidence type="ECO:0000256" key="3">
    <source>
        <dbReference type="ARBA" id="ARBA00022964"/>
    </source>
</evidence>
<dbReference type="PANTHER" id="PTHR11771">
    <property type="entry name" value="LIPOXYGENASE"/>
    <property type="match status" value="1"/>
</dbReference>
<proteinExistence type="inferred from homology"/>
<comment type="cofactor">
    <cofactor evidence="5">
        <name>Fe cation</name>
        <dbReference type="ChEBI" id="CHEBI:24875"/>
    </cofactor>
    <text evidence="5">Binds 1 Fe cation per subunit.</text>
</comment>
<evidence type="ECO:0000256" key="2">
    <source>
        <dbReference type="ARBA" id="ARBA00022723"/>
    </source>
</evidence>
<dbReference type="AlphaFoldDB" id="E4XHB6"/>
<dbReference type="PROSITE" id="PS51393">
    <property type="entry name" value="LIPOXYGENASE_3"/>
    <property type="match status" value="1"/>
</dbReference>
<dbReference type="InterPro" id="IPR000907">
    <property type="entry name" value="LipOase"/>
</dbReference>
<dbReference type="FunCoup" id="E4XHB6">
    <property type="interactions" value="1"/>
</dbReference>
<dbReference type="PRINTS" id="PR00087">
    <property type="entry name" value="LIPOXYGENASE"/>
</dbReference>
<reference evidence="7" key="1">
    <citation type="journal article" date="2010" name="Science">
        <title>Plasticity of animal genome architecture unmasked by rapid evolution of a pelagic tunicate.</title>
        <authorList>
            <person name="Denoeud F."/>
            <person name="Henriet S."/>
            <person name="Mungpakdee S."/>
            <person name="Aury J.M."/>
            <person name="Da Silva C."/>
            <person name="Brinkmann H."/>
            <person name="Mikhaleva J."/>
            <person name="Olsen L.C."/>
            <person name="Jubin C."/>
            <person name="Canestro C."/>
            <person name="Bouquet J.M."/>
            <person name="Danks G."/>
            <person name="Poulain J."/>
            <person name="Campsteijn C."/>
            <person name="Adamski M."/>
            <person name="Cross I."/>
            <person name="Yadetie F."/>
            <person name="Muffato M."/>
            <person name="Louis A."/>
            <person name="Butcher S."/>
            <person name="Tsagkogeorga G."/>
            <person name="Konrad A."/>
            <person name="Singh S."/>
            <person name="Jensen M.F."/>
            <person name="Cong E.H."/>
            <person name="Eikeseth-Otteraa H."/>
            <person name="Noel B."/>
            <person name="Anthouard V."/>
            <person name="Porcel B.M."/>
            <person name="Kachouri-Lafond R."/>
            <person name="Nishino A."/>
            <person name="Ugolini M."/>
            <person name="Chourrout P."/>
            <person name="Nishida H."/>
            <person name="Aasland R."/>
            <person name="Huzurbazar S."/>
            <person name="Westhof E."/>
            <person name="Delsuc F."/>
            <person name="Lehrach H."/>
            <person name="Reinhardt R."/>
            <person name="Weissenbach J."/>
            <person name="Roy S.W."/>
            <person name="Artiguenave F."/>
            <person name="Postlethwait J.H."/>
            <person name="Manak J.R."/>
            <person name="Thompson E.M."/>
            <person name="Jaillon O."/>
            <person name="Du Pasquier L."/>
            <person name="Boudinot P."/>
            <person name="Liberles D.A."/>
            <person name="Volff J.N."/>
            <person name="Philippe H."/>
            <person name="Lenhard B."/>
            <person name="Roest Crollius H."/>
            <person name="Wincker P."/>
            <person name="Chourrout D."/>
        </authorList>
    </citation>
    <scope>NUCLEOTIDE SEQUENCE [LARGE SCALE GENOMIC DNA]</scope>
</reference>
<keyword evidence="2 5" id="KW-0479">Metal-binding</keyword>
<feature type="binding site" evidence="5">
    <location>
        <position position="92"/>
    </location>
    <ligand>
        <name>Fe cation</name>
        <dbReference type="ChEBI" id="CHEBI:24875"/>
        <note>catalytic</note>
    </ligand>
</feature>
<evidence type="ECO:0000259" key="6">
    <source>
        <dbReference type="PROSITE" id="PS51393"/>
    </source>
</evidence>
<gene>
    <name evidence="7" type="ORF">GSOID_T00010889001</name>
</gene>
<comment type="similarity">
    <text evidence="1">Belongs to the lipoxygenase family.</text>
</comment>
<dbReference type="EMBL" id="FN653051">
    <property type="protein sequence ID" value="CBY10064.1"/>
    <property type="molecule type" value="Genomic_DNA"/>
</dbReference>
<dbReference type="Pfam" id="PF00305">
    <property type="entry name" value="Lipoxygenase"/>
    <property type="match status" value="1"/>
</dbReference>
<evidence type="ECO:0000256" key="4">
    <source>
        <dbReference type="ARBA" id="ARBA00023002"/>
    </source>
</evidence>
<evidence type="ECO:0000256" key="1">
    <source>
        <dbReference type="ARBA" id="ARBA00009419"/>
    </source>
</evidence>
<feature type="binding site" evidence="5">
    <location>
        <position position="87"/>
    </location>
    <ligand>
        <name>Fe cation</name>
        <dbReference type="ChEBI" id="CHEBI:24875"/>
        <note>catalytic</note>
    </ligand>
</feature>
<keyword evidence="3" id="KW-0223">Dioxygenase</keyword>
<dbReference type="PRINTS" id="PR00467">
    <property type="entry name" value="MAMLPOXGNASE"/>
</dbReference>
<keyword evidence="8" id="KW-1185">Reference proteome</keyword>
<dbReference type="InterPro" id="IPR013819">
    <property type="entry name" value="LipOase_C"/>
</dbReference>
<keyword evidence="4" id="KW-0560">Oxidoreductase</keyword>
<dbReference type="Proteomes" id="UP000001307">
    <property type="component" value="Unassembled WGS sequence"/>
</dbReference>
<evidence type="ECO:0000313" key="8">
    <source>
        <dbReference type="Proteomes" id="UP000001307"/>
    </source>
</evidence>
<dbReference type="SUPFAM" id="SSF48484">
    <property type="entry name" value="Lipoxigenase"/>
    <property type="match status" value="1"/>
</dbReference>
<sequence length="384" mass="44013">MMLLSNYLEGVPCGNHPILKTQNYTCAPLLVLYCNTEGFLEPLAIQLFSNKKEQNPVFTPKDPPNAWLLAKMFFNSANGQIQQLNEHLLFTHMVTEPFAIALRRRVSRNHPLFRFMFTHLQHIIAVDSYARGVMISTGGTIDRVMSTGGGGHLELMKRGFKKWSIEDFDVPKCLAKREYGYRDDSLLYWAVIKKYVRRIVELYYKSDQDVANDSELQDFMEESKKFGFSYADDDKLPSKLEKKTELIHLLTGIIFMSSVQHAAEGNPMFDIYGNPPAHPVLLRQPAPTNKEKVSMEDIMNTLPDQDLMCAQMAVSHTLSTPPADEVFLGEFPMKLFTEESAIKILEEFTQDVKDIGKKINERNKSWKVPYEYLLPENVPARIDM</sequence>
<dbReference type="GO" id="GO:0016702">
    <property type="term" value="F:oxidoreductase activity, acting on single donors with incorporation of molecular oxygen, incorporation of two atoms of oxygen"/>
    <property type="evidence" value="ECO:0007669"/>
    <property type="project" value="InterPro"/>
</dbReference>